<dbReference type="InterPro" id="IPR045851">
    <property type="entry name" value="AMP-bd_C_sf"/>
</dbReference>
<dbReference type="InterPro" id="IPR025110">
    <property type="entry name" value="AMP-bd_C"/>
</dbReference>
<comment type="subcellular location">
    <subcellularLocation>
        <location evidence="1">Peroxisome</location>
    </subcellularLocation>
</comment>
<proteinExistence type="inferred from homology"/>
<dbReference type="InterPro" id="IPR042099">
    <property type="entry name" value="ANL_N_sf"/>
</dbReference>
<dbReference type="EnsemblMetazoa" id="XM_014404844.1">
    <property type="protein sequence ID" value="XP_014260330.1"/>
    <property type="gene ID" value="LOC106672972"/>
</dbReference>
<accession>A0A8I6SAX1</accession>
<evidence type="ECO:0000259" key="5">
    <source>
        <dbReference type="Pfam" id="PF00501"/>
    </source>
</evidence>
<evidence type="ECO:0000256" key="2">
    <source>
        <dbReference type="ARBA" id="ARBA00006432"/>
    </source>
</evidence>
<dbReference type="Gene3D" id="3.30.300.30">
    <property type="match status" value="1"/>
</dbReference>
<dbReference type="RefSeq" id="XP_014260330.1">
    <property type="nucleotide sequence ID" value="XM_014404844.1"/>
</dbReference>
<evidence type="ECO:0008006" key="9">
    <source>
        <dbReference type="Google" id="ProtNLM"/>
    </source>
</evidence>
<dbReference type="GeneID" id="106672972"/>
<feature type="domain" description="AMP-dependent synthetase/ligase" evidence="5">
    <location>
        <begin position="26"/>
        <end position="383"/>
    </location>
</feature>
<evidence type="ECO:0000313" key="8">
    <source>
        <dbReference type="Proteomes" id="UP000494040"/>
    </source>
</evidence>
<reference evidence="7" key="1">
    <citation type="submission" date="2022-01" db="UniProtKB">
        <authorList>
            <consortium name="EnsemblMetazoa"/>
        </authorList>
    </citation>
    <scope>IDENTIFICATION</scope>
</reference>
<protein>
    <recommendedName>
        <fullName evidence="9">Luciferin 4-monooxygenase</fullName>
    </recommendedName>
</protein>
<evidence type="ECO:0000259" key="6">
    <source>
        <dbReference type="Pfam" id="PF13193"/>
    </source>
</evidence>
<organism evidence="7 8">
    <name type="scientific">Cimex lectularius</name>
    <name type="common">Bed bug</name>
    <name type="synonym">Acanthia lectularia</name>
    <dbReference type="NCBI Taxonomy" id="79782"/>
    <lineage>
        <taxon>Eukaryota</taxon>
        <taxon>Metazoa</taxon>
        <taxon>Ecdysozoa</taxon>
        <taxon>Arthropoda</taxon>
        <taxon>Hexapoda</taxon>
        <taxon>Insecta</taxon>
        <taxon>Pterygota</taxon>
        <taxon>Neoptera</taxon>
        <taxon>Paraneoptera</taxon>
        <taxon>Hemiptera</taxon>
        <taxon>Heteroptera</taxon>
        <taxon>Panheteroptera</taxon>
        <taxon>Cimicomorpha</taxon>
        <taxon>Cimicidae</taxon>
        <taxon>Cimex</taxon>
    </lineage>
</organism>
<dbReference type="GO" id="GO:0016405">
    <property type="term" value="F:CoA-ligase activity"/>
    <property type="evidence" value="ECO:0007669"/>
    <property type="project" value="TreeGrafter"/>
</dbReference>
<evidence type="ECO:0000256" key="1">
    <source>
        <dbReference type="ARBA" id="ARBA00004275"/>
    </source>
</evidence>
<feature type="domain" description="AMP-binding enzyme C-terminal" evidence="6">
    <location>
        <begin position="434"/>
        <end position="510"/>
    </location>
</feature>
<dbReference type="Gene3D" id="3.40.50.12780">
    <property type="entry name" value="N-terminal domain of ligase-like"/>
    <property type="match status" value="1"/>
</dbReference>
<dbReference type="AlphaFoldDB" id="A0A8I6SAX1"/>
<dbReference type="OMA" id="RILCCDS"/>
<dbReference type="PANTHER" id="PTHR24096:SF149">
    <property type="entry name" value="AMP-BINDING DOMAIN-CONTAINING PROTEIN-RELATED"/>
    <property type="match status" value="1"/>
</dbReference>
<sequence>MPLAGSPLPSHFVGQSIIKCALDKLKQNGKSVFLIDESTGEHYTYLSVLQMSTSIAVRLQKMGIGRNSVVSSLIDNSGESVSFQFGIWIAGGISNPINHFLNPAEVRTCIMTSRPAIIFCGNQYLKVVEESIQNIGWNITIITKHKVSQYLSYDDLLNEDISNVSVEIDDPAKHFVLAVFTSGTTGVPKAVKMSDENMYKRTLLFHTWNKFSRVLLTSPMFWISNPFTIKKALLNGMTVILPADCNARGLMKCITNLKPECWFTGPSVLIEMCSLPNLHEYDTTSMKYVLLSGSYISLAHKHLIRKCVFNDNNVLHSAYGSSEAGFVSCFENQVPVDCPEYGSVGQVIPGMTVKITDLESGKEQGPREEGEICVKSDYFMAGYMNKNLETTDLDSEGWWHMGDAGYYDEKGYLYFTSRIKEIMKYRGVQISPFELEAILYRHPDVIEASIVGKPHDIDGDWPTAFVVKRSNSPLTENELCAIVEENVSDSKKLRGGVHFLPSLPKSAVGKILHGELKKMLKKN</sequence>
<dbReference type="SUPFAM" id="SSF56801">
    <property type="entry name" value="Acetyl-CoA synthetase-like"/>
    <property type="match status" value="1"/>
</dbReference>
<dbReference type="GO" id="GO:0005777">
    <property type="term" value="C:peroxisome"/>
    <property type="evidence" value="ECO:0007669"/>
    <property type="project" value="UniProtKB-SubCell"/>
</dbReference>
<dbReference type="Proteomes" id="UP000494040">
    <property type="component" value="Unassembled WGS sequence"/>
</dbReference>
<name>A0A8I6SAX1_CIMLE</name>
<evidence type="ECO:0000256" key="4">
    <source>
        <dbReference type="ARBA" id="ARBA00023140"/>
    </source>
</evidence>
<evidence type="ECO:0000256" key="3">
    <source>
        <dbReference type="ARBA" id="ARBA00022598"/>
    </source>
</evidence>
<dbReference type="OrthoDB" id="10253869at2759"/>
<dbReference type="InterPro" id="IPR000873">
    <property type="entry name" value="AMP-dep_synth/lig_dom"/>
</dbReference>
<dbReference type="PANTHER" id="PTHR24096">
    <property type="entry name" value="LONG-CHAIN-FATTY-ACID--COA LIGASE"/>
    <property type="match status" value="1"/>
</dbReference>
<dbReference type="KEGG" id="clec:106672972"/>
<keyword evidence="4" id="KW-0576">Peroxisome</keyword>
<dbReference type="Pfam" id="PF13193">
    <property type="entry name" value="AMP-binding_C"/>
    <property type="match status" value="1"/>
</dbReference>
<dbReference type="Pfam" id="PF00501">
    <property type="entry name" value="AMP-binding"/>
    <property type="match status" value="1"/>
</dbReference>
<comment type="similarity">
    <text evidence="2">Belongs to the ATP-dependent AMP-binding enzyme family.</text>
</comment>
<keyword evidence="3" id="KW-0436">Ligase</keyword>
<evidence type="ECO:0000313" key="7">
    <source>
        <dbReference type="EnsemblMetazoa" id="XP_014260330.1"/>
    </source>
</evidence>
<keyword evidence="8" id="KW-1185">Reference proteome</keyword>